<dbReference type="CDD" id="cd09294">
    <property type="entry name" value="SmpB"/>
    <property type="match status" value="1"/>
</dbReference>
<dbReference type="EMBL" id="UINC01036036">
    <property type="protein sequence ID" value="SVB29384.1"/>
    <property type="molecule type" value="Genomic_DNA"/>
</dbReference>
<accession>A0A382CU97</accession>
<dbReference type="GO" id="GO:0005829">
    <property type="term" value="C:cytosol"/>
    <property type="evidence" value="ECO:0007669"/>
    <property type="project" value="TreeGrafter"/>
</dbReference>
<dbReference type="InterPro" id="IPR000037">
    <property type="entry name" value="SsrA-bd_prot"/>
</dbReference>
<dbReference type="Gene3D" id="2.40.280.10">
    <property type="match status" value="1"/>
</dbReference>
<dbReference type="GO" id="GO:0003723">
    <property type="term" value="F:RNA binding"/>
    <property type="evidence" value="ECO:0007669"/>
    <property type="project" value="UniProtKB-KW"/>
</dbReference>
<dbReference type="InterPro" id="IPR020081">
    <property type="entry name" value="SsrA-bd_prot_CS"/>
</dbReference>
<dbReference type="NCBIfam" id="TIGR00086">
    <property type="entry name" value="smpB"/>
    <property type="match status" value="1"/>
</dbReference>
<reference evidence="3" key="1">
    <citation type="submission" date="2018-05" db="EMBL/GenBank/DDBJ databases">
        <authorList>
            <person name="Lanie J.A."/>
            <person name="Ng W.-L."/>
            <person name="Kazmierczak K.M."/>
            <person name="Andrzejewski T.M."/>
            <person name="Davidsen T.M."/>
            <person name="Wayne K.J."/>
            <person name="Tettelin H."/>
            <person name="Glass J.I."/>
            <person name="Rusch D."/>
            <person name="Podicherti R."/>
            <person name="Tsui H.-C.T."/>
            <person name="Winkler M.E."/>
        </authorList>
    </citation>
    <scope>NUCLEOTIDE SEQUENCE</scope>
</reference>
<dbReference type="PANTHER" id="PTHR30308">
    <property type="entry name" value="TMRNA-BINDING COMPONENT OF TRANS-TRANSLATION TAGGING COMPLEX"/>
    <property type="match status" value="1"/>
</dbReference>
<dbReference type="SUPFAM" id="SSF74982">
    <property type="entry name" value="Small protein B (SmpB)"/>
    <property type="match status" value="1"/>
</dbReference>
<name>A0A382CU97_9ZZZZ</name>
<dbReference type="PROSITE" id="PS01317">
    <property type="entry name" value="SSRP"/>
    <property type="match status" value="1"/>
</dbReference>
<dbReference type="InterPro" id="IPR023620">
    <property type="entry name" value="SmpB"/>
</dbReference>
<protein>
    <recommendedName>
        <fullName evidence="4">SsrA-binding protein</fullName>
    </recommendedName>
</protein>
<dbReference type="HAMAP" id="MF_00023">
    <property type="entry name" value="SmpB"/>
    <property type="match status" value="1"/>
</dbReference>
<evidence type="ECO:0000313" key="3">
    <source>
        <dbReference type="EMBL" id="SVB29384.1"/>
    </source>
</evidence>
<organism evidence="3">
    <name type="scientific">marine metagenome</name>
    <dbReference type="NCBI Taxonomy" id="408172"/>
    <lineage>
        <taxon>unclassified sequences</taxon>
        <taxon>metagenomes</taxon>
        <taxon>ecological metagenomes</taxon>
    </lineage>
</organism>
<evidence type="ECO:0008006" key="4">
    <source>
        <dbReference type="Google" id="ProtNLM"/>
    </source>
</evidence>
<proteinExistence type="inferred from homology"/>
<keyword evidence="1" id="KW-0963">Cytoplasm</keyword>
<dbReference type="PANTHER" id="PTHR30308:SF2">
    <property type="entry name" value="SSRA-BINDING PROTEIN"/>
    <property type="match status" value="1"/>
</dbReference>
<sequence length="158" mass="18346">MYFTRLFTMEKKTVATNRKAYHEYHILETIEAGIVLLGSEVKSLREGKASLKEGYVLVKDGQAYLVGVHVKAYSHTGHTGHEPVRDRRLLLHRREIQKMNQKLAEKGLTAVPLKLYFKRGWLKVKIGLAKGKKLYDKRETKKKRDVERDIQRALSDTR</sequence>
<dbReference type="AlphaFoldDB" id="A0A382CU97"/>
<keyword evidence="2" id="KW-0694">RNA-binding</keyword>
<dbReference type="NCBIfam" id="NF003843">
    <property type="entry name" value="PRK05422.1"/>
    <property type="match status" value="1"/>
</dbReference>
<gene>
    <name evidence="3" type="ORF">METZ01_LOCUS182238</name>
</gene>
<dbReference type="GO" id="GO:0070930">
    <property type="term" value="P:trans-translation-dependent protein tagging"/>
    <property type="evidence" value="ECO:0007669"/>
    <property type="project" value="TreeGrafter"/>
</dbReference>
<evidence type="ECO:0000256" key="1">
    <source>
        <dbReference type="ARBA" id="ARBA00022490"/>
    </source>
</evidence>
<evidence type="ECO:0000256" key="2">
    <source>
        <dbReference type="ARBA" id="ARBA00022884"/>
    </source>
</evidence>
<dbReference type="Pfam" id="PF01668">
    <property type="entry name" value="SmpB"/>
    <property type="match status" value="1"/>
</dbReference>